<dbReference type="InterPro" id="IPR029050">
    <property type="entry name" value="Immunoprotect_excell_Ig-like"/>
</dbReference>
<evidence type="ECO:0000313" key="3">
    <source>
        <dbReference type="EMBL" id="MBG6087105.1"/>
    </source>
</evidence>
<keyword evidence="4" id="KW-1185">Reference proteome</keyword>
<dbReference type="Proteomes" id="UP000614047">
    <property type="component" value="Unassembled WGS sequence"/>
</dbReference>
<keyword evidence="3" id="KW-0449">Lipoprotein</keyword>
<evidence type="ECO:0000256" key="1">
    <source>
        <dbReference type="ARBA" id="ARBA00022729"/>
    </source>
</evidence>
<accession>A0A931DHN2</accession>
<dbReference type="EMBL" id="JADOUA010000001">
    <property type="protein sequence ID" value="MBG6087105.1"/>
    <property type="molecule type" value="Genomic_DNA"/>
</dbReference>
<protein>
    <submittedName>
        <fullName evidence="3">Uncharacterized lipoprotein YehR (DUF1307 family)</fullName>
    </submittedName>
</protein>
<gene>
    <name evidence="3" type="ORF">IW256_001218</name>
</gene>
<feature type="compositionally biased region" description="Polar residues" evidence="2">
    <location>
        <begin position="58"/>
        <end position="75"/>
    </location>
</feature>
<feature type="region of interest" description="Disordered" evidence="2">
    <location>
        <begin position="42"/>
        <end position="75"/>
    </location>
</feature>
<organism evidence="3 4">
    <name type="scientific">Actinomadura viridis</name>
    <dbReference type="NCBI Taxonomy" id="58110"/>
    <lineage>
        <taxon>Bacteria</taxon>
        <taxon>Bacillati</taxon>
        <taxon>Actinomycetota</taxon>
        <taxon>Actinomycetes</taxon>
        <taxon>Streptosporangiales</taxon>
        <taxon>Thermomonosporaceae</taxon>
        <taxon>Actinomadura</taxon>
    </lineage>
</organism>
<dbReference type="RefSeq" id="WP_197010018.1">
    <property type="nucleotide sequence ID" value="NZ_BAABES010000006.1"/>
</dbReference>
<evidence type="ECO:0000256" key="2">
    <source>
        <dbReference type="SAM" id="MobiDB-lite"/>
    </source>
</evidence>
<keyword evidence="1" id="KW-0732">Signal</keyword>
<comment type="caution">
    <text evidence="3">The sequence shown here is derived from an EMBL/GenBank/DDBJ whole genome shotgun (WGS) entry which is preliminary data.</text>
</comment>
<evidence type="ECO:0000313" key="4">
    <source>
        <dbReference type="Proteomes" id="UP000614047"/>
    </source>
</evidence>
<dbReference type="Gene3D" id="2.60.40.1240">
    <property type="match status" value="1"/>
</dbReference>
<sequence length="204" mass="21553">MPLPGSRPAQSPRWAGRGTAPALVLAPVLALTLALALAGCADDKKKASGPPPPPPSEQPEQVVTNAPGSKAFDTTTGLRKPITYEDKVTVVVSDIRYVRNTEKGPGEMTGKLLTIFTLKFTNGSAQPLDLNKVKVVARYGSGRTQASPTSYANLNDFYGTVAPGRSRSASYAFDLPRSGYGSVVLGVNFDEKRKTAVFAGSLKQ</sequence>
<dbReference type="AlphaFoldDB" id="A0A931DHN2"/>
<reference evidence="3" key="1">
    <citation type="submission" date="2020-11" db="EMBL/GenBank/DDBJ databases">
        <title>Sequencing the genomes of 1000 actinobacteria strains.</title>
        <authorList>
            <person name="Klenk H.-P."/>
        </authorList>
    </citation>
    <scope>NUCLEOTIDE SEQUENCE</scope>
    <source>
        <strain evidence="3">DSM 43175</strain>
    </source>
</reference>
<name>A0A931DHN2_9ACTN</name>
<proteinExistence type="predicted"/>